<keyword evidence="1" id="KW-0175">Coiled coil</keyword>
<gene>
    <name evidence="3" type="ORF">Scep_025325</name>
</gene>
<dbReference type="PANTHER" id="PTHR36383">
    <property type="entry name" value="OS09G0529350 PROTEIN"/>
    <property type="match status" value="1"/>
</dbReference>
<dbReference type="Proteomes" id="UP001419268">
    <property type="component" value="Unassembled WGS sequence"/>
</dbReference>
<feature type="coiled-coil region" evidence="1">
    <location>
        <begin position="76"/>
        <end position="165"/>
    </location>
</feature>
<evidence type="ECO:0000313" key="3">
    <source>
        <dbReference type="EMBL" id="KAK9093856.1"/>
    </source>
</evidence>
<evidence type="ECO:0008006" key="5">
    <source>
        <dbReference type="Google" id="ProtNLM"/>
    </source>
</evidence>
<evidence type="ECO:0000256" key="2">
    <source>
        <dbReference type="SAM" id="Phobius"/>
    </source>
</evidence>
<name>A0AAP0HRG2_9MAGN</name>
<reference evidence="3 4" key="1">
    <citation type="submission" date="2024-01" db="EMBL/GenBank/DDBJ databases">
        <title>Genome assemblies of Stephania.</title>
        <authorList>
            <person name="Yang L."/>
        </authorList>
    </citation>
    <scope>NUCLEOTIDE SEQUENCE [LARGE SCALE GENOMIC DNA]</scope>
    <source>
        <strain evidence="3">JXDWG</strain>
        <tissue evidence="3">Leaf</tissue>
    </source>
</reference>
<organism evidence="3 4">
    <name type="scientific">Stephania cephalantha</name>
    <dbReference type="NCBI Taxonomy" id="152367"/>
    <lineage>
        <taxon>Eukaryota</taxon>
        <taxon>Viridiplantae</taxon>
        <taxon>Streptophyta</taxon>
        <taxon>Embryophyta</taxon>
        <taxon>Tracheophyta</taxon>
        <taxon>Spermatophyta</taxon>
        <taxon>Magnoliopsida</taxon>
        <taxon>Ranunculales</taxon>
        <taxon>Menispermaceae</taxon>
        <taxon>Menispermoideae</taxon>
        <taxon>Cissampelideae</taxon>
        <taxon>Stephania</taxon>
    </lineage>
</organism>
<dbReference type="AlphaFoldDB" id="A0AAP0HRG2"/>
<keyword evidence="2" id="KW-0812">Transmembrane</keyword>
<feature type="transmembrane region" description="Helical" evidence="2">
    <location>
        <begin position="197"/>
        <end position="219"/>
    </location>
</feature>
<proteinExistence type="predicted"/>
<keyword evidence="2" id="KW-1133">Transmembrane helix</keyword>
<keyword evidence="4" id="KW-1185">Reference proteome</keyword>
<dbReference type="EMBL" id="JBBNAG010000011">
    <property type="protein sequence ID" value="KAK9093856.1"/>
    <property type="molecule type" value="Genomic_DNA"/>
</dbReference>
<feature type="transmembrane region" description="Helical" evidence="2">
    <location>
        <begin position="231"/>
        <end position="248"/>
    </location>
</feature>
<dbReference type="PANTHER" id="PTHR36383:SF1">
    <property type="entry name" value="PROTEIN, PUTATIVE-RELATED"/>
    <property type="match status" value="1"/>
</dbReference>
<sequence>MKTLINPSLTPFQNPRILPNLRSPAHFPPPIRPPRSPILKCSSEEIENGGLKDLLSGVVDERVRELLKREENRKLLDGLEKASMRVELAKRELEEIESQEIEAARMRDYVDQLETRASEIAECQREIYEARAMVEEAECSLSLKTDGLDNLVEKENEEIDKDEERWESIKAASVSALVGTLAGLPISFSQATSSEQLILPLAITFVSCALFGVTFRYIIRRDLDNIQLKSGTSAAFGIVKGLAALGAGPPLELNNASLWSHLVDGATLVSENLFVFLFAAVALDYCFKMRLLSPFPIKR</sequence>
<evidence type="ECO:0000256" key="1">
    <source>
        <dbReference type="SAM" id="Coils"/>
    </source>
</evidence>
<accession>A0AAP0HRG2</accession>
<evidence type="ECO:0000313" key="4">
    <source>
        <dbReference type="Proteomes" id="UP001419268"/>
    </source>
</evidence>
<feature type="transmembrane region" description="Helical" evidence="2">
    <location>
        <begin position="268"/>
        <end position="287"/>
    </location>
</feature>
<keyword evidence="2" id="KW-0472">Membrane</keyword>
<comment type="caution">
    <text evidence="3">The sequence shown here is derived from an EMBL/GenBank/DDBJ whole genome shotgun (WGS) entry which is preliminary data.</text>
</comment>
<protein>
    <recommendedName>
        <fullName evidence="5">Homer protein</fullName>
    </recommendedName>
</protein>